<evidence type="ECO:0000313" key="4">
    <source>
        <dbReference type="Proteomes" id="UP000077248"/>
    </source>
</evidence>
<name>A0A177D3P6_ALTAL</name>
<evidence type="ECO:0000256" key="1">
    <source>
        <dbReference type="ARBA" id="ARBA00010617"/>
    </source>
</evidence>
<dbReference type="GO" id="GO:0004497">
    <property type="term" value="F:monooxygenase activity"/>
    <property type="evidence" value="ECO:0007669"/>
    <property type="project" value="InterPro"/>
</dbReference>
<dbReference type="GO" id="GO:0020037">
    <property type="term" value="F:heme binding"/>
    <property type="evidence" value="ECO:0007669"/>
    <property type="project" value="InterPro"/>
</dbReference>
<comment type="cofactor">
    <cofactor evidence="2">
        <name>heme</name>
        <dbReference type="ChEBI" id="CHEBI:30413"/>
    </cofactor>
</comment>
<dbReference type="VEuPathDB" id="FungiDB:CC77DRAFT_950549"/>
<feature type="binding site" description="axial binding residue" evidence="2">
    <location>
        <position position="461"/>
    </location>
    <ligand>
        <name>heme</name>
        <dbReference type="ChEBI" id="CHEBI:30413"/>
    </ligand>
    <ligandPart>
        <name>Fe</name>
        <dbReference type="ChEBI" id="CHEBI:18248"/>
    </ligandPart>
</feature>
<dbReference type="InterPro" id="IPR001128">
    <property type="entry name" value="Cyt_P450"/>
</dbReference>
<dbReference type="PRINTS" id="PR00385">
    <property type="entry name" value="P450"/>
</dbReference>
<reference evidence="3 4" key="1">
    <citation type="submission" date="2016-05" db="EMBL/GenBank/DDBJ databases">
        <title>Comparative analysis of secretome profiles of manganese(II)-oxidizing ascomycete fungi.</title>
        <authorList>
            <consortium name="DOE Joint Genome Institute"/>
            <person name="Zeiner C.A."/>
            <person name="Purvine S.O."/>
            <person name="Zink E.M."/>
            <person name="Wu S."/>
            <person name="Pasa-Tolic L."/>
            <person name="Chaput D.L."/>
            <person name="Haridas S."/>
            <person name="Grigoriev I.V."/>
            <person name="Santelli C.M."/>
            <person name="Hansel C.M."/>
        </authorList>
    </citation>
    <scope>NUCLEOTIDE SEQUENCE [LARGE SCALE GENOMIC DNA]</scope>
    <source>
        <strain evidence="3 4">SRC1lrK2f</strain>
    </source>
</reference>
<protein>
    <submittedName>
        <fullName evidence="3">Cytochrome P450</fullName>
    </submittedName>
</protein>
<keyword evidence="2" id="KW-0479">Metal-binding</keyword>
<dbReference type="Gene3D" id="1.10.630.10">
    <property type="entry name" value="Cytochrome P450"/>
    <property type="match status" value="1"/>
</dbReference>
<keyword evidence="2" id="KW-0349">Heme</keyword>
<dbReference type="GO" id="GO:0016705">
    <property type="term" value="F:oxidoreductase activity, acting on paired donors, with incorporation or reduction of molecular oxygen"/>
    <property type="evidence" value="ECO:0007669"/>
    <property type="project" value="InterPro"/>
</dbReference>
<dbReference type="EMBL" id="KV441508">
    <property type="protein sequence ID" value="OAG13649.1"/>
    <property type="molecule type" value="Genomic_DNA"/>
</dbReference>
<dbReference type="InterPro" id="IPR050121">
    <property type="entry name" value="Cytochrome_P450_monoxygenase"/>
</dbReference>
<dbReference type="OMA" id="RQLCSTF"/>
<dbReference type="PANTHER" id="PTHR24305">
    <property type="entry name" value="CYTOCHROME P450"/>
    <property type="match status" value="1"/>
</dbReference>
<dbReference type="GO" id="GO:0005506">
    <property type="term" value="F:iron ion binding"/>
    <property type="evidence" value="ECO:0007669"/>
    <property type="project" value="InterPro"/>
</dbReference>
<dbReference type="KEGG" id="aalt:CC77DRAFT_950549"/>
<proteinExistence type="inferred from homology"/>
<dbReference type="SUPFAM" id="SSF48264">
    <property type="entry name" value="Cytochrome P450"/>
    <property type="match status" value="1"/>
</dbReference>
<dbReference type="PRINTS" id="PR00463">
    <property type="entry name" value="EP450I"/>
</dbReference>
<dbReference type="PANTHER" id="PTHR24305:SF166">
    <property type="entry name" value="CYTOCHROME P450 12A4, MITOCHONDRIAL-RELATED"/>
    <property type="match status" value="1"/>
</dbReference>
<dbReference type="Proteomes" id="UP000077248">
    <property type="component" value="Unassembled WGS sequence"/>
</dbReference>
<keyword evidence="2" id="KW-0408">Iron</keyword>
<sequence length="517" mass="57522">MSSPLSLLALCATLAASLVIFLVYKIEVHPRLFNAFRHLPTARGGLPFLGHGLLQFTNPRGQAYLDMANSIPNQGLIHFYGFMNVSHILLVSNEALSEVLVRRAYAFTKPAVARRLLSQILGPSLLILEGDEHKYLRKRIQPAFGHRNVQDLCPLFWSKAIDMVETMEQSAASPDSTDFVVDVLPWGNKGTLDAIGLAALGKDFNTLREPNELTDLYELVTGSKEGVRLLFIANALLPAWLLRLLPRKFNRDIEDARIRLRQLCSTFLEERKKEVTEDSGQKALLLQLIQSGTLTDDELVGQLLTIIGAGYEPTSATLTWTLWLLATQPAWQDSLRAELRSHIPYRFFANDAERFTEFATLDTLPILNAVVNETLRLMPTSPITSRVATEDTTVLGTAIPAGTRLWIVPAAMNRFASFYGETADAFDPGRWIDEDSGRANNHGNAHTNYAFLTFLHGPRKCIGAGYAKVELRAFIAAFVGSFEFEMADKSYVPQPAGITAVKPRDGLPLRLKRTKAW</sequence>
<dbReference type="AlphaFoldDB" id="A0A177D3P6"/>
<dbReference type="CDD" id="cd11069">
    <property type="entry name" value="CYP_FUM15-like"/>
    <property type="match status" value="1"/>
</dbReference>
<accession>A0A177D3P6</accession>
<dbReference type="RefSeq" id="XP_018379070.1">
    <property type="nucleotide sequence ID" value="XM_018535327.1"/>
</dbReference>
<keyword evidence="4" id="KW-1185">Reference proteome</keyword>
<dbReference type="Pfam" id="PF00067">
    <property type="entry name" value="p450"/>
    <property type="match status" value="1"/>
</dbReference>
<gene>
    <name evidence="3" type="ORF">CC77DRAFT_950549</name>
</gene>
<evidence type="ECO:0000256" key="2">
    <source>
        <dbReference type="PIRSR" id="PIRSR602401-1"/>
    </source>
</evidence>
<organism evidence="3 4">
    <name type="scientific">Alternaria alternata</name>
    <name type="common">Alternaria rot fungus</name>
    <name type="synonym">Torula alternata</name>
    <dbReference type="NCBI Taxonomy" id="5599"/>
    <lineage>
        <taxon>Eukaryota</taxon>
        <taxon>Fungi</taxon>
        <taxon>Dikarya</taxon>
        <taxon>Ascomycota</taxon>
        <taxon>Pezizomycotina</taxon>
        <taxon>Dothideomycetes</taxon>
        <taxon>Pleosporomycetidae</taxon>
        <taxon>Pleosporales</taxon>
        <taxon>Pleosporineae</taxon>
        <taxon>Pleosporaceae</taxon>
        <taxon>Alternaria</taxon>
        <taxon>Alternaria sect. Alternaria</taxon>
        <taxon>Alternaria alternata complex</taxon>
    </lineage>
</organism>
<dbReference type="GeneID" id="29120921"/>
<evidence type="ECO:0000313" key="3">
    <source>
        <dbReference type="EMBL" id="OAG13649.1"/>
    </source>
</evidence>
<dbReference type="InterPro" id="IPR036396">
    <property type="entry name" value="Cyt_P450_sf"/>
</dbReference>
<dbReference type="STRING" id="5599.A0A177D3P6"/>
<comment type="similarity">
    <text evidence="1">Belongs to the cytochrome P450 family.</text>
</comment>
<dbReference type="InterPro" id="IPR002401">
    <property type="entry name" value="Cyt_P450_E_grp-I"/>
</dbReference>